<evidence type="ECO:0000256" key="5">
    <source>
        <dbReference type="ARBA" id="ARBA00022801"/>
    </source>
</evidence>
<evidence type="ECO:0000256" key="2">
    <source>
        <dbReference type="ARBA" id="ARBA00006247"/>
    </source>
</evidence>
<sequence>MDDDRSKSPARASRIPDTSFHPMLGIPGEGWVTGNWKLETGNRKSHGSLLSSKLPTAEVNSTDRLYSVQSTQYSRNIGHELRRAATNPKWRDQTLTTTGRSRLTQSSLFLPAPSGITSPFGSSSIAISIAINSLLTFKTSTTTIPPNVSLRPANWPHFSPQGMRQTLSDHFLTPRTMKFSIALLVTVGLASAAPPQTPLSLSSTPSDIIDASPFLSFHRDLVQIPSVSGNETAVGSFVADFLESHNFTVIKQPVPPSSHGNTDRFNIFAYPSASLSKDRPEILLTSHIDTVPPFIPYSLHDDADSNSDVLIAGRGTVDAKASVAAQVFAVLDILRADPTANLGLLFVVDEEVGGLGMRVFSESPLNPSPSPFHTVIFGEPTELALVAGHKGMLEFPLIAKGKAAHSGYPWLGQSAISAILPALSRVDILGNIPAEEGGLPSSDKYGRTTVNIGRVDAGVAANVVPASASAEVAVRLASGTPDEARDIIARAVKNSTGDNEHVYCDFAARSAGYPPQDLDTDVSGFEVITVNYATDVPNLKVSEGVKRYLYGPGSIHVAHGDHEAITVGQLGEAISGYKRLIEAAIQRTRVN</sequence>
<dbReference type="Gene3D" id="3.30.70.360">
    <property type="match status" value="1"/>
</dbReference>
<evidence type="ECO:0000256" key="4">
    <source>
        <dbReference type="ARBA" id="ARBA00022723"/>
    </source>
</evidence>
<evidence type="ECO:0000256" key="3">
    <source>
        <dbReference type="ARBA" id="ARBA00022670"/>
    </source>
</evidence>
<reference evidence="9 10" key="1">
    <citation type="submission" date="2016-12" db="EMBL/GenBank/DDBJ databases">
        <title>The genomes of Aspergillus section Nigri reveals drivers in fungal speciation.</title>
        <authorList>
            <consortium name="DOE Joint Genome Institute"/>
            <person name="Vesth T.C."/>
            <person name="Nybo J."/>
            <person name="Theobald S."/>
            <person name="Brandl J."/>
            <person name="Frisvad J.C."/>
            <person name="Nielsen K.F."/>
            <person name="Lyhne E.K."/>
            <person name="Kogle M.E."/>
            <person name="Kuo A."/>
            <person name="Riley R."/>
            <person name="Clum A."/>
            <person name="Nolan M."/>
            <person name="Lipzen A."/>
            <person name="Salamov A."/>
            <person name="Henrissat B."/>
            <person name="Wiebenga A."/>
            <person name="De Vries R.P."/>
            <person name="Grigoriev I.V."/>
            <person name="Mortensen U.H."/>
            <person name="Andersen M.R."/>
            <person name="Baker S.E."/>
        </authorList>
    </citation>
    <scope>NUCLEOTIDE SEQUENCE [LARGE SCALE GENOMIC DNA]</scope>
    <source>
        <strain evidence="9 10">CBS 115572</strain>
    </source>
</reference>
<dbReference type="InterPro" id="IPR011650">
    <property type="entry name" value="Peptidase_M20_dimer"/>
</dbReference>
<feature type="domain" description="Peptidase M20 dimerisation" evidence="8">
    <location>
        <begin position="388"/>
        <end position="494"/>
    </location>
</feature>
<evidence type="ECO:0000313" key="9">
    <source>
        <dbReference type="EMBL" id="PWY76391.1"/>
    </source>
</evidence>
<evidence type="ECO:0000256" key="6">
    <source>
        <dbReference type="ARBA" id="ARBA00022833"/>
    </source>
</evidence>
<dbReference type="SUPFAM" id="SSF53187">
    <property type="entry name" value="Zn-dependent exopeptidases"/>
    <property type="match status" value="1"/>
</dbReference>
<evidence type="ECO:0000256" key="1">
    <source>
        <dbReference type="ARBA" id="ARBA00001947"/>
    </source>
</evidence>
<evidence type="ECO:0000259" key="8">
    <source>
        <dbReference type="Pfam" id="PF07687"/>
    </source>
</evidence>
<evidence type="ECO:0000256" key="7">
    <source>
        <dbReference type="SAM" id="MobiDB-lite"/>
    </source>
</evidence>
<dbReference type="PROSITE" id="PS00759">
    <property type="entry name" value="ARGE_DAPE_CPG2_2"/>
    <property type="match status" value="1"/>
</dbReference>
<comment type="cofactor">
    <cofactor evidence="1">
        <name>Zn(2+)</name>
        <dbReference type="ChEBI" id="CHEBI:29105"/>
    </cofactor>
</comment>
<evidence type="ECO:0000313" key="10">
    <source>
        <dbReference type="Proteomes" id="UP000246702"/>
    </source>
</evidence>
<dbReference type="InterPro" id="IPR001261">
    <property type="entry name" value="ArgE/DapE_CS"/>
</dbReference>
<keyword evidence="5" id="KW-0378">Hydrolase</keyword>
<dbReference type="GeneID" id="37115575"/>
<dbReference type="Pfam" id="PF01546">
    <property type="entry name" value="Peptidase_M20"/>
    <property type="match status" value="1"/>
</dbReference>
<comment type="caution">
    <text evidence="9">The sequence shown here is derived from an EMBL/GenBank/DDBJ whole genome shotgun (WGS) entry which is preliminary data.</text>
</comment>
<keyword evidence="3" id="KW-0645">Protease</keyword>
<dbReference type="GO" id="GO:0046872">
    <property type="term" value="F:metal ion binding"/>
    <property type="evidence" value="ECO:0007669"/>
    <property type="project" value="UniProtKB-KW"/>
</dbReference>
<accession>A0A317VSV6</accession>
<dbReference type="InterPro" id="IPR036264">
    <property type="entry name" value="Bact_exopeptidase_dim_dom"/>
</dbReference>
<gene>
    <name evidence="9" type="ORF">BO94DRAFT_549183</name>
</gene>
<dbReference type="Gene3D" id="3.40.630.10">
    <property type="entry name" value="Zn peptidases"/>
    <property type="match status" value="1"/>
</dbReference>
<dbReference type="SUPFAM" id="SSF55031">
    <property type="entry name" value="Bacterial exopeptidase dimerisation domain"/>
    <property type="match status" value="1"/>
</dbReference>
<keyword evidence="6" id="KW-0862">Zinc</keyword>
<feature type="region of interest" description="Disordered" evidence="7">
    <location>
        <begin position="1"/>
        <end position="26"/>
    </location>
</feature>
<name>A0A317VSV6_9EURO</name>
<protein>
    <submittedName>
        <fullName evidence="9">Zn-dependent exopeptidase</fullName>
    </submittedName>
</protein>
<dbReference type="CDD" id="cd05652">
    <property type="entry name" value="M20_ArgE_DapE-like_fungal"/>
    <property type="match status" value="1"/>
</dbReference>
<dbReference type="Pfam" id="PF07687">
    <property type="entry name" value="M20_dimer"/>
    <property type="match status" value="1"/>
</dbReference>
<dbReference type="GO" id="GO:0008233">
    <property type="term" value="F:peptidase activity"/>
    <property type="evidence" value="ECO:0007669"/>
    <property type="project" value="UniProtKB-KW"/>
</dbReference>
<dbReference type="PROSITE" id="PS00758">
    <property type="entry name" value="ARGE_DAPE_CPG2_1"/>
    <property type="match status" value="1"/>
</dbReference>
<organism evidence="9 10">
    <name type="scientific">Aspergillus sclerotioniger CBS 115572</name>
    <dbReference type="NCBI Taxonomy" id="1450535"/>
    <lineage>
        <taxon>Eukaryota</taxon>
        <taxon>Fungi</taxon>
        <taxon>Dikarya</taxon>
        <taxon>Ascomycota</taxon>
        <taxon>Pezizomycotina</taxon>
        <taxon>Eurotiomycetes</taxon>
        <taxon>Eurotiomycetidae</taxon>
        <taxon>Eurotiales</taxon>
        <taxon>Aspergillaceae</taxon>
        <taxon>Aspergillus</taxon>
        <taxon>Aspergillus subgen. Circumdati</taxon>
    </lineage>
</organism>
<comment type="similarity">
    <text evidence="2">Belongs to the peptidase M20A family.</text>
</comment>
<keyword evidence="4" id="KW-0479">Metal-binding</keyword>
<dbReference type="STRING" id="1450535.A0A317VSV6"/>
<dbReference type="PANTHER" id="PTHR43808">
    <property type="entry name" value="ACETYLORNITHINE DEACETYLASE"/>
    <property type="match status" value="1"/>
</dbReference>
<dbReference type="Proteomes" id="UP000246702">
    <property type="component" value="Unassembled WGS sequence"/>
</dbReference>
<dbReference type="GO" id="GO:0006508">
    <property type="term" value="P:proteolysis"/>
    <property type="evidence" value="ECO:0007669"/>
    <property type="project" value="UniProtKB-KW"/>
</dbReference>
<dbReference type="OrthoDB" id="3064516at2759"/>
<proteinExistence type="inferred from homology"/>
<dbReference type="AlphaFoldDB" id="A0A317VSV6"/>
<keyword evidence="10" id="KW-1185">Reference proteome</keyword>
<dbReference type="InterPro" id="IPR002933">
    <property type="entry name" value="Peptidase_M20"/>
</dbReference>
<dbReference type="EMBL" id="MSFK01000027">
    <property type="protein sequence ID" value="PWY76391.1"/>
    <property type="molecule type" value="Genomic_DNA"/>
</dbReference>
<dbReference type="PANTHER" id="PTHR43808:SF8">
    <property type="entry name" value="PEPTIDASE M20 DIMERISATION DOMAIN-CONTAINING PROTEIN"/>
    <property type="match status" value="1"/>
</dbReference>
<dbReference type="RefSeq" id="XP_025464204.1">
    <property type="nucleotide sequence ID" value="XM_025613432.1"/>
</dbReference>
<dbReference type="InterPro" id="IPR050072">
    <property type="entry name" value="Peptidase_M20A"/>
</dbReference>